<feature type="region of interest" description="Disordered" evidence="1">
    <location>
        <begin position="1"/>
        <end position="44"/>
    </location>
</feature>
<proteinExistence type="predicted"/>
<name>A0AA36FRQ5_9BILA</name>
<comment type="caution">
    <text evidence="2">The sequence shown here is derived from an EMBL/GenBank/DDBJ whole genome shotgun (WGS) entry which is preliminary data.</text>
</comment>
<evidence type="ECO:0000313" key="2">
    <source>
        <dbReference type="EMBL" id="CAJ0564502.1"/>
    </source>
</evidence>
<feature type="non-terminal residue" evidence="2">
    <location>
        <position position="76"/>
    </location>
</feature>
<organism evidence="2 3">
    <name type="scientific">Mesorhabditis spiculigera</name>
    <dbReference type="NCBI Taxonomy" id="96644"/>
    <lineage>
        <taxon>Eukaryota</taxon>
        <taxon>Metazoa</taxon>
        <taxon>Ecdysozoa</taxon>
        <taxon>Nematoda</taxon>
        <taxon>Chromadorea</taxon>
        <taxon>Rhabditida</taxon>
        <taxon>Rhabditina</taxon>
        <taxon>Rhabditomorpha</taxon>
        <taxon>Rhabditoidea</taxon>
        <taxon>Rhabditidae</taxon>
        <taxon>Mesorhabditinae</taxon>
        <taxon>Mesorhabditis</taxon>
    </lineage>
</organism>
<evidence type="ECO:0000256" key="1">
    <source>
        <dbReference type="SAM" id="MobiDB-lite"/>
    </source>
</evidence>
<sequence length="76" mass="8483">MCGTVPARHGESSREMNQGRAESRKLNFARNQEKPATGYAKAKSDMPGTLLAGMRKLNLQKNCEKCPALFLPAYRR</sequence>
<keyword evidence="3" id="KW-1185">Reference proteome</keyword>
<accession>A0AA36FRQ5</accession>
<protein>
    <submittedName>
        <fullName evidence="2">Uncharacterized protein</fullName>
    </submittedName>
</protein>
<evidence type="ECO:0000313" key="3">
    <source>
        <dbReference type="Proteomes" id="UP001177023"/>
    </source>
</evidence>
<dbReference type="EMBL" id="CATQJA010000888">
    <property type="protein sequence ID" value="CAJ0564502.1"/>
    <property type="molecule type" value="Genomic_DNA"/>
</dbReference>
<dbReference type="Proteomes" id="UP001177023">
    <property type="component" value="Unassembled WGS sequence"/>
</dbReference>
<dbReference type="AlphaFoldDB" id="A0AA36FRQ5"/>
<gene>
    <name evidence="2" type="ORF">MSPICULIGERA_LOCUS3176</name>
</gene>
<reference evidence="2" key="1">
    <citation type="submission" date="2023-06" db="EMBL/GenBank/DDBJ databases">
        <authorList>
            <person name="Delattre M."/>
        </authorList>
    </citation>
    <scope>NUCLEOTIDE SEQUENCE</scope>
    <source>
        <strain evidence="2">AF72</strain>
    </source>
</reference>